<gene>
    <name evidence="1" type="ORF">MLD38_011356</name>
</gene>
<name>A0ACB9R6X0_9MYRT</name>
<accession>A0ACB9R6X0</accession>
<evidence type="ECO:0000313" key="2">
    <source>
        <dbReference type="Proteomes" id="UP001057402"/>
    </source>
</evidence>
<proteinExistence type="predicted"/>
<organism evidence="1 2">
    <name type="scientific">Melastoma candidum</name>
    <dbReference type="NCBI Taxonomy" id="119954"/>
    <lineage>
        <taxon>Eukaryota</taxon>
        <taxon>Viridiplantae</taxon>
        <taxon>Streptophyta</taxon>
        <taxon>Embryophyta</taxon>
        <taxon>Tracheophyta</taxon>
        <taxon>Spermatophyta</taxon>
        <taxon>Magnoliopsida</taxon>
        <taxon>eudicotyledons</taxon>
        <taxon>Gunneridae</taxon>
        <taxon>Pentapetalae</taxon>
        <taxon>rosids</taxon>
        <taxon>malvids</taxon>
        <taxon>Myrtales</taxon>
        <taxon>Melastomataceae</taxon>
        <taxon>Melastomatoideae</taxon>
        <taxon>Melastomateae</taxon>
        <taxon>Melastoma</taxon>
    </lineage>
</organism>
<reference evidence="2" key="1">
    <citation type="journal article" date="2023" name="Front. Plant Sci.">
        <title>Chromosomal-level genome assembly of Melastoma candidum provides insights into trichome evolution.</title>
        <authorList>
            <person name="Zhong Y."/>
            <person name="Wu W."/>
            <person name="Sun C."/>
            <person name="Zou P."/>
            <person name="Liu Y."/>
            <person name="Dai S."/>
            <person name="Zhou R."/>
        </authorList>
    </citation>
    <scope>NUCLEOTIDE SEQUENCE [LARGE SCALE GENOMIC DNA]</scope>
</reference>
<dbReference type="Proteomes" id="UP001057402">
    <property type="component" value="Chromosome 4"/>
</dbReference>
<dbReference type="EMBL" id="CM042883">
    <property type="protein sequence ID" value="KAI4373203.1"/>
    <property type="molecule type" value="Genomic_DNA"/>
</dbReference>
<protein>
    <submittedName>
        <fullName evidence="1">Uncharacterized protein</fullName>
    </submittedName>
</protein>
<comment type="caution">
    <text evidence="1">The sequence shown here is derived from an EMBL/GenBank/DDBJ whole genome shotgun (WGS) entry which is preliminary data.</text>
</comment>
<sequence>MEVIDHFSHEHPLKLRELFVANSPPDLIRCGGCEFPIYGPVYCCERCKFVLHKSCAMFPVDIEHPFHPQHQLAIFRKGHWPLRSKGREVQRETHVYRCLQRDCSFELEGVDAIATLPDEDGPGEDNSRETILHFSHEHPLTSCRVKGECKLECMGCRRMVSGEAYICYGCAYLLHKECTELPKRVQHPFHIVHPLELIVHPTGISKCVVCEDPCVFSYGCRECQYILDVPCALSAVTPRNQGDKEGPVIKHSAHDHELARFHLKSEIRVRCAFCSKFLSGGEAYGCPQCSFFLHELCADEPAEVAHPFHPEHHLTLVNSAGCSMAFCACCFRGTRECQNYYFICKLCNYSLDTVCCLESLACFKGAGSLEITHSLHEHQLRFGRNPYEHCVFCGDTTDRPSYFCYTKNCKFWIHKSCSELPNVMEHPFHPQHQLKVNPSEAREFTCSACNIKSTNLAFSCIGCGFHLDSSCAVQIPDLKHPLHEHELAYYKEAEQLKCYACGDHCSLDLYRCVPCNFNLHRSCLPLPQLVDHKRHWHPLTLHNKYLEDDTGEYYCEICTERRHPDRGVYCCIGCEFFAHIECTLDERKWVMNDDLVLKEMQAEIMSLQATRETKKEELTGIMRELEELLKTREAICSRTHRNEIN</sequence>
<keyword evidence="2" id="KW-1185">Reference proteome</keyword>
<evidence type="ECO:0000313" key="1">
    <source>
        <dbReference type="EMBL" id="KAI4373203.1"/>
    </source>
</evidence>